<keyword evidence="4 8" id="KW-0812">Transmembrane</keyword>
<evidence type="ECO:0000256" key="2">
    <source>
        <dbReference type="ARBA" id="ARBA00008806"/>
    </source>
</evidence>
<feature type="region of interest" description="Disordered" evidence="7">
    <location>
        <begin position="435"/>
        <end position="456"/>
    </location>
</feature>
<dbReference type="SUPFAM" id="SSF52540">
    <property type="entry name" value="P-loop containing nucleoside triphosphate hydrolases"/>
    <property type="match status" value="1"/>
</dbReference>
<accession>A0ABT0HV34</accession>
<dbReference type="CDD" id="cd01127">
    <property type="entry name" value="TrwB_TraG_TraD_VirD4"/>
    <property type="match status" value="1"/>
</dbReference>
<comment type="subcellular location">
    <subcellularLocation>
        <location evidence="1">Cell membrane</location>
        <topology evidence="1">Multi-pass membrane protein</topology>
    </subcellularLocation>
</comment>
<comment type="similarity">
    <text evidence="2">Belongs to the VirD4/TraG family.</text>
</comment>
<keyword evidence="10" id="KW-1185">Reference proteome</keyword>
<keyword evidence="6 8" id="KW-0472">Membrane</keyword>
<gene>
    <name evidence="9" type="ORF">M0L20_29650</name>
</gene>
<feature type="compositionally biased region" description="Polar residues" evidence="7">
    <location>
        <begin position="437"/>
        <end position="456"/>
    </location>
</feature>
<dbReference type="Proteomes" id="UP001202180">
    <property type="component" value="Unassembled WGS sequence"/>
</dbReference>
<evidence type="ECO:0000256" key="1">
    <source>
        <dbReference type="ARBA" id="ARBA00004651"/>
    </source>
</evidence>
<keyword evidence="5 8" id="KW-1133">Transmembrane helix</keyword>
<keyword evidence="3" id="KW-1003">Cell membrane</keyword>
<dbReference type="PANTHER" id="PTHR37937:SF1">
    <property type="entry name" value="CONJUGATIVE TRANSFER: DNA TRANSPORT"/>
    <property type="match status" value="1"/>
</dbReference>
<comment type="caution">
    <text evidence="9">The sequence shown here is derived from an EMBL/GenBank/DDBJ whole genome shotgun (WGS) entry which is preliminary data.</text>
</comment>
<dbReference type="InterPro" id="IPR003688">
    <property type="entry name" value="TraG/VirD4"/>
</dbReference>
<sequence>MVLFIAVFSYWIWKGIIWFIFSILGLYKSEMLGDLAQGVTPWLSFIMAIFSTWSAITSQNKAFGIGKTSNTKATGKRVRQSVYTILTTTSTILHIYITNPFRGILILGGAGAGKSKSLIEPIIQQTIQQGFAGLLYDFKFPSLAKVATEAMRTGPGQQMYYINFEHLTLSHRVNPLHPDTMPTQSHADEYAKAIMYNLKPEAIKKPDFWVDSAHTYLTALIWFLREEYPQFCTLPHVMALAFQPTADVVALLSTNPETRGTIASLRESVQRKAEGQTAGVVSTLQTALRRINTKEIVWVLSGDDFKLNLNDPENPRFLTLGNSPSLSSTFSPVLALLATVAIKQMNQTSKAPSAVILDEAPTLYIPDFEQLPATGRENKVVTVFAAQDISQIEGMYGKNKKDTILANLNNQFYGRVGQRETAQYVSDLWGMEDVEQRTQGQSESSRDSMTTRSNSIHHSYIQRNRVRIQDVLELNTGEFYGQLVESDFSSFKAQIKIPESKLLPEIVPVDQVTTDDLKQNFLRIQDEIEILFKRQGPNQSGVLEPVRHKLIASQPIKPVQSNGRANNNGHAMQPGESLDF</sequence>
<feature type="compositionally biased region" description="Polar residues" evidence="7">
    <location>
        <begin position="559"/>
        <end position="570"/>
    </location>
</feature>
<dbReference type="InterPro" id="IPR027417">
    <property type="entry name" value="P-loop_NTPase"/>
</dbReference>
<organism evidence="9 10">
    <name type="scientific">Spirosoma liriopis</name>
    <dbReference type="NCBI Taxonomy" id="2937440"/>
    <lineage>
        <taxon>Bacteria</taxon>
        <taxon>Pseudomonadati</taxon>
        <taxon>Bacteroidota</taxon>
        <taxon>Cytophagia</taxon>
        <taxon>Cytophagales</taxon>
        <taxon>Cytophagaceae</taxon>
        <taxon>Spirosoma</taxon>
    </lineage>
</organism>
<feature type="transmembrane region" description="Helical" evidence="8">
    <location>
        <begin position="6"/>
        <end position="27"/>
    </location>
</feature>
<dbReference type="EMBL" id="JALPRF010000016">
    <property type="protein sequence ID" value="MCK8496068.1"/>
    <property type="molecule type" value="Genomic_DNA"/>
</dbReference>
<feature type="region of interest" description="Disordered" evidence="7">
    <location>
        <begin position="557"/>
        <end position="580"/>
    </location>
</feature>
<evidence type="ECO:0000256" key="5">
    <source>
        <dbReference type="ARBA" id="ARBA00022989"/>
    </source>
</evidence>
<dbReference type="PANTHER" id="PTHR37937">
    <property type="entry name" value="CONJUGATIVE TRANSFER: DNA TRANSPORT"/>
    <property type="match status" value="1"/>
</dbReference>
<dbReference type="Gene3D" id="3.40.50.300">
    <property type="entry name" value="P-loop containing nucleotide triphosphate hydrolases"/>
    <property type="match status" value="1"/>
</dbReference>
<dbReference type="InterPro" id="IPR051539">
    <property type="entry name" value="T4SS-coupling_protein"/>
</dbReference>
<evidence type="ECO:0000256" key="4">
    <source>
        <dbReference type="ARBA" id="ARBA00022692"/>
    </source>
</evidence>
<dbReference type="RefSeq" id="WP_248480930.1">
    <property type="nucleotide sequence ID" value="NZ_JALPRF010000016.1"/>
</dbReference>
<reference evidence="9 10" key="1">
    <citation type="submission" date="2022-04" db="EMBL/GenBank/DDBJ databases">
        <title>Spirosoma sp. strain RP8 genome sequencing and assembly.</title>
        <authorList>
            <person name="Jung Y."/>
        </authorList>
    </citation>
    <scope>NUCLEOTIDE SEQUENCE [LARGE SCALE GENOMIC DNA]</scope>
    <source>
        <strain evidence="9 10">RP8</strain>
    </source>
</reference>
<evidence type="ECO:0000256" key="3">
    <source>
        <dbReference type="ARBA" id="ARBA00022475"/>
    </source>
</evidence>
<evidence type="ECO:0000256" key="8">
    <source>
        <dbReference type="SAM" id="Phobius"/>
    </source>
</evidence>
<evidence type="ECO:0000256" key="7">
    <source>
        <dbReference type="SAM" id="MobiDB-lite"/>
    </source>
</evidence>
<evidence type="ECO:0000256" key="6">
    <source>
        <dbReference type="ARBA" id="ARBA00023136"/>
    </source>
</evidence>
<name>A0ABT0HV34_9BACT</name>
<dbReference type="Pfam" id="PF02534">
    <property type="entry name" value="T4SS-DNA_transf"/>
    <property type="match status" value="1"/>
</dbReference>
<protein>
    <submittedName>
        <fullName evidence="9">Type IV secretory system conjugative DNA transfer family protein</fullName>
    </submittedName>
</protein>
<evidence type="ECO:0000313" key="10">
    <source>
        <dbReference type="Proteomes" id="UP001202180"/>
    </source>
</evidence>
<evidence type="ECO:0000313" key="9">
    <source>
        <dbReference type="EMBL" id="MCK8496068.1"/>
    </source>
</evidence>
<feature type="transmembrane region" description="Helical" evidence="8">
    <location>
        <begin position="39"/>
        <end position="56"/>
    </location>
</feature>
<proteinExistence type="inferred from homology"/>